<feature type="transmembrane region" description="Helical" evidence="8">
    <location>
        <begin position="83"/>
        <end position="104"/>
    </location>
</feature>
<dbReference type="GO" id="GO:0005886">
    <property type="term" value="C:plasma membrane"/>
    <property type="evidence" value="ECO:0007669"/>
    <property type="project" value="UniProtKB-SubCell"/>
</dbReference>
<organism evidence="9 10">
    <name type="scientific">Roseobacter denitrificans (strain ATCC 33942 / OCh 114)</name>
    <name type="common">Erythrobacter sp. (strain OCh 114)</name>
    <name type="synonym">Roseobacter denitrificans</name>
    <dbReference type="NCBI Taxonomy" id="375451"/>
    <lineage>
        <taxon>Bacteria</taxon>
        <taxon>Pseudomonadati</taxon>
        <taxon>Pseudomonadota</taxon>
        <taxon>Alphaproteobacteria</taxon>
        <taxon>Rhodobacterales</taxon>
        <taxon>Roseobacteraceae</taxon>
        <taxon>Roseobacter</taxon>
    </lineage>
</organism>
<dbReference type="STRING" id="375451.RD1_2073"/>
<dbReference type="AlphaFoldDB" id="Q168B8"/>
<dbReference type="PANTHER" id="PTHR39342:SF1">
    <property type="entry name" value="UPF0283 MEMBRANE PROTEIN YCJF"/>
    <property type="match status" value="1"/>
</dbReference>
<dbReference type="EMBL" id="CP000362">
    <property type="protein sequence ID" value="ABG31675.1"/>
    <property type="molecule type" value="Genomic_DNA"/>
</dbReference>
<evidence type="ECO:0000256" key="5">
    <source>
        <dbReference type="ARBA" id="ARBA00022692"/>
    </source>
</evidence>
<dbReference type="Pfam" id="PF05128">
    <property type="entry name" value="DUF697"/>
    <property type="match status" value="1"/>
</dbReference>
<sequence length="331" mass="35045">MAKGPVLIDLEAQETRSVAEAPPVPDLTPPPQGQAMQSVAGLAARRPSRLVRWFFGLGAGLMGAIVSVAAWDFVTGLVMRNPVLGWAVTVLLAAFLVVLALIVLRELAALSRLAKVDSLRRDADAALLDADLAAARKVSDRLVALYKTREETRWARGRFADLAPDQLDAAGLLGVCETELLAPLDRMAAREVEVAARHVATVTALVPLALADVAAALTANIRMIRRIAEVYGGRAGTLGSWRLTRAVLAHMVATGAVAVGDDMLEPILGGSIVGKLSRRFGEGLVNGALTARVGVAAMEVCRPMAFATQKRPKVREIITNSLSGLFKPGRT</sequence>
<accession>Q168B8</accession>
<gene>
    <name evidence="9" type="ordered locus">RD1_2073</name>
</gene>
<proteinExistence type="inferred from homology"/>
<comment type="subcellular location">
    <subcellularLocation>
        <location evidence="1">Cell inner membrane</location>
        <topology evidence="1">Multi-pass membrane protein</topology>
    </subcellularLocation>
</comment>
<dbReference type="InterPro" id="IPR006507">
    <property type="entry name" value="UPF0283"/>
</dbReference>
<evidence type="ECO:0000313" key="10">
    <source>
        <dbReference type="Proteomes" id="UP000007029"/>
    </source>
</evidence>
<keyword evidence="3" id="KW-1003">Cell membrane</keyword>
<keyword evidence="6 8" id="KW-1133">Transmembrane helix</keyword>
<keyword evidence="4" id="KW-0997">Cell inner membrane</keyword>
<comment type="similarity">
    <text evidence="2">Belongs to the UPF0283 family.</text>
</comment>
<keyword evidence="5 8" id="KW-0812">Transmembrane</keyword>
<dbReference type="InterPro" id="IPR021147">
    <property type="entry name" value="DUF697"/>
</dbReference>
<keyword evidence="10" id="KW-1185">Reference proteome</keyword>
<dbReference type="Proteomes" id="UP000007029">
    <property type="component" value="Chromosome"/>
</dbReference>
<evidence type="ECO:0000256" key="2">
    <source>
        <dbReference type="ARBA" id="ARBA00008255"/>
    </source>
</evidence>
<dbReference type="NCBIfam" id="TIGR01620">
    <property type="entry name" value="hyp_HI0043"/>
    <property type="match status" value="1"/>
</dbReference>
<reference evidence="9 10" key="1">
    <citation type="journal article" date="2007" name="J. Bacteriol.">
        <title>The complete genome sequence of Roseobacter denitrificans reveals a mixotrophic rather than photosynthetic metabolism.</title>
        <authorList>
            <person name="Swingley W.D."/>
            <person name="Sadekar S."/>
            <person name="Mastrian S.D."/>
            <person name="Matthies H.J."/>
            <person name="Hao J."/>
            <person name="Ramos H."/>
            <person name="Acharya C.R."/>
            <person name="Conrad A.L."/>
            <person name="Taylor H.L."/>
            <person name="Dejesa L.C."/>
            <person name="Shah M.K."/>
            <person name="O'huallachain M.E."/>
            <person name="Lince M.T."/>
            <person name="Blankenship R.E."/>
            <person name="Beatty J.T."/>
            <person name="Touchman J.W."/>
        </authorList>
    </citation>
    <scope>NUCLEOTIDE SEQUENCE [LARGE SCALE GENOMIC DNA]</scope>
    <source>
        <strain evidence="10">ATCC 33942 / OCh 114</strain>
    </source>
</reference>
<evidence type="ECO:0000256" key="8">
    <source>
        <dbReference type="SAM" id="Phobius"/>
    </source>
</evidence>
<evidence type="ECO:0000256" key="4">
    <source>
        <dbReference type="ARBA" id="ARBA00022519"/>
    </source>
</evidence>
<dbReference type="OrthoDB" id="9816060at2"/>
<feature type="transmembrane region" description="Helical" evidence="8">
    <location>
        <begin position="50"/>
        <end position="71"/>
    </location>
</feature>
<evidence type="ECO:0000256" key="3">
    <source>
        <dbReference type="ARBA" id="ARBA00022475"/>
    </source>
</evidence>
<dbReference type="eggNOG" id="COG3768">
    <property type="taxonomic scope" value="Bacteria"/>
</dbReference>
<evidence type="ECO:0008006" key="11">
    <source>
        <dbReference type="Google" id="ProtNLM"/>
    </source>
</evidence>
<evidence type="ECO:0000256" key="7">
    <source>
        <dbReference type="ARBA" id="ARBA00023136"/>
    </source>
</evidence>
<evidence type="ECO:0000313" key="9">
    <source>
        <dbReference type="EMBL" id="ABG31675.1"/>
    </source>
</evidence>
<dbReference type="KEGG" id="rde:RD1_2073"/>
<name>Q168B8_ROSDO</name>
<dbReference type="PANTHER" id="PTHR39342">
    <property type="entry name" value="UPF0283 MEMBRANE PROTEIN YCJF"/>
    <property type="match status" value="1"/>
</dbReference>
<evidence type="ECO:0000256" key="6">
    <source>
        <dbReference type="ARBA" id="ARBA00022989"/>
    </source>
</evidence>
<dbReference type="RefSeq" id="WP_011568292.1">
    <property type="nucleotide sequence ID" value="NC_008209.1"/>
</dbReference>
<keyword evidence="7 8" id="KW-0472">Membrane</keyword>
<evidence type="ECO:0000256" key="1">
    <source>
        <dbReference type="ARBA" id="ARBA00004429"/>
    </source>
</evidence>
<dbReference type="HOGENOM" id="CLU_057693_1_0_5"/>
<protein>
    <recommendedName>
        <fullName evidence="11">TIGR01620 family protein</fullName>
    </recommendedName>
</protein>